<dbReference type="Proteomes" id="UP001153636">
    <property type="component" value="Chromosome 3"/>
</dbReference>
<accession>A0A9P0D166</accession>
<dbReference type="EMBL" id="OV651815">
    <property type="protein sequence ID" value="CAH1108639.1"/>
    <property type="molecule type" value="Genomic_DNA"/>
</dbReference>
<dbReference type="OrthoDB" id="6781428at2759"/>
<feature type="region of interest" description="Disordered" evidence="1">
    <location>
        <begin position="101"/>
        <end position="120"/>
    </location>
</feature>
<name>A0A9P0D166_9CUCU</name>
<reference evidence="2" key="1">
    <citation type="submission" date="2022-01" db="EMBL/GenBank/DDBJ databases">
        <authorList>
            <person name="King R."/>
        </authorList>
    </citation>
    <scope>NUCLEOTIDE SEQUENCE</scope>
</reference>
<sequence>MISEALKMQVYEHIESFSKQICIIFKQEVVASSQYLPPDLYLQKFEPETYKLKQEKLPFKAKICYDSYGRLFHENFNINFGCPRKDTYKKCDILENKMLGAESEEEKKSFGTQRKAQTMF</sequence>
<gene>
    <name evidence="2" type="ORF">PSYICH_LOCUS8463</name>
</gene>
<organism evidence="2 3">
    <name type="scientific">Psylliodes chrysocephalus</name>
    <dbReference type="NCBI Taxonomy" id="3402493"/>
    <lineage>
        <taxon>Eukaryota</taxon>
        <taxon>Metazoa</taxon>
        <taxon>Ecdysozoa</taxon>
        <taxon>Arthropoda</taxon>
        <taxon>Hexapoda</taxon>
        <taxon>Insecta</taxon>
        <taxon>Pterygota</taxon>
        <taxon>Neoptera</taxon>
        <taxon>Endopterygota</taxon>
        <taxon>Coleoptera</taxon>
        <taxon>Polyphaga</taxon>
        <taxon>Cucujiformia</taxon>
        <taxon>Chrysomeloidea</taxon>
        <taxon>Chrysomelidae</taxon>
        <taxon>Galerucinae</taxon>
        <taxon>Alticini</taxon>
        <taxon>Psylliodes</taxon>
    </lineage>
</organism>
<evidence type="ECO:0000313" key="3">
    <source>
        <dbReference type="Proteomes" id="UP001153636"/>
    </source>
</evidence>
<protein>
    <submittedName>
        <fullName evidence="2">Uncharacterized protein</fullName>
    </submittedName>
</protein>
<feature type="compositionally biased region" description="Polar residues" evidence="1">
    <location>
        <begin position="110"/>
        <end position="120"/>
    </location>
</feature>
<evidence type="ECO:0000313" key="2">
    <source>
        <dbReference type="EMBL" id="CAH1108639.1"/>
    </source>
</evidence>
<keyword evidence="3" id="KW-1185">Reference proteome</keyword>
<proteinExistence type="predicted"/>
<evidence type="ECO:0000256" key="1">
    <source>
        <dbReference type="SAM" id="MobiDB-lite"/>
    </source>
</evidence>
<dbReference type="AlphaFoldDB" id="A0A9P0D166"/>